<feature type="compositionally biased region" description="Polar residues" evidence="1">
    <location>
        <begin position="1"/>
        <end position="19"/>
    </location>
</feature>
<sequence length="359" mass="39222">MVLHTSNRRASQAENQPPSRRSAPMLKNYPSRSRVSRRANTGSARATTSNPKRRSRAQLGSSARSARTLAKSVTPPSPSDVNMIDVPCAYTSLDKSKLVTLPRFLRHPETKYPSQQALEAVGLGDTPLEYAQRVLKEAGPNMHKVLMHAESAPVTGLPKELEITLNDVSAEPPTHVLAVYCRLPSAKRNITLTPIHDVILAAHCANLPILPPSSQSRVNQGDTVTLPVIPLGLPSPTTFRALLGFLYLKRTDLLLAMILPCAPGPHPSPAADASEMERHAMAIQRVRTFAQQLAVTFTPRVLFERAMYVNGLWQNACALGVFDQQLWACIDWCWEVLLTALAFATGAPQSVQTSLPLPQ</sequence>
<gene>
    <name evidence="2" type="ORF">EW146_g141</name>
</gene>
<dbReference type="OrthoDB" id="2570975at2759"/>
<feature type="compositionally biased region" description="Polar residues" evidence="1">
    <location>
        <begin position="30"/>
        <end position="50"/>
    </location>
</feature>
<evidence type="ECO:0000313" key="3">
    <source>
        <dbReference type="Proteomes" id="UP000310158"/>
    </source>
</evidence>
<dbReference type="AlphaFoldDB" id="A0A4S4M9F1"/>
<evidence type="ECO:0008006" key="4">
    <source>
        <dbReference type="Google" id="ProtNLM"/>
    </source>
</evidence>
<proteinExistence type="predicted"/>
<organism evidence="2 3">
    <name type="scientific">Bondarzewia mesenterica</name>
    <dbReference type="NCBI Taxonomy" id="1095465"/>
    <lineage>
        <taxon>Eukaryota</taxon>
        <taxon>Fungi</taxon>
        <taxon>Dikarya</taxon>
        <taxon>Basidiomycota</taxon>
        <taxon>Agaricomycotina</taxon>
        <taxon>Agaricomycetes</taxon>
        <taxon>Russulales</taxon>
        <taxon>Bondarzewiaceae</taxon>
        <taxon>Bondarzewia</taxon>
    </lineage>
</organism>
<keyword evidence="3" id="KW-1185">Reference proteome</keyword>
<name>A0A4S4M9F1_9AGAM</name>
<protein>
    <recommendedName>
        <fullName evidence="4">Clp1-like protein</fullName>
    </recommendedName>
</protein>
<dbReference type="EMBL" id="SGPL01000003">
    <property type="protein sequence ID" value="THH21397.1"/>
    <property type="molecule type" value="Genomic_DNA"/>
</dbReference>
<feature type="region of interest" description="Disordered" evidence="1">
    <location>
        <begin position="1"/>
        <end position="81"/>
    </location>
</feature>
<evidence type="ECO:0000313" key="2">
    <source>
        <dbReference type="EMBL" id="THH21397.1"/>
    </source>
</evidence>
<evidence type="ECO:0000256" key="1">
    <source>
        <dbReference type="SAM" id="MobiDB-lite"/>
    </source>
</evidence>
<comment type="caution">
    <text evidence="2">The sequence shown here is derived from an EMBL/GenBank/DDBJ whole genome shotgun (WGS) entry which is preliminary data.</text>
</comment>
<reference evidence="2 3" key="1">
    <citation type="submission" date="2019-02" db="EMBL/GenBank/DDBJ databases">
        <title>Genome sequencing of the rare red list fungi Bondarzewia mesenterica.</title>
        <authorList>
            <person name="Buettner E."/>
            <person name="Kellner H."/>
        </authorList>
    </citation>
    <scope>NUCLEOTIDE SEQUENCE [LARGE SCALE GENOMIC DNA]</scope>
    <source>
        <strain evidence="2 3">DSM 108281</strain>
    </source>
</reference>
<accession>A0A4S4M9F1</accession>
<dbReference type="Proteomes" id="UP000310158">
    <property type="component" value="Unassembled WGS sequence"/>
</dbReference>